<dbReference type="Proteomes" id="UP000295106">
    <property type="component" value="Unassembled WGS sequence"/>
</dbReference>
<protein>
    <submittedName>
        <fullName evidence="3">Uncharacterized protein</fullName>
    </submittedName>
</protein>
<dbReference type="EMBL" id="SLXD01000005">
    <property type="protein sequence ID" value="TCP03119.1"/>
    <property type="molecule type" value="Genomic_DNA"/>
</dbReference>
<organism evidence="3 4">
    <name type="scientific">Rubrivivax gelatinosus</name>
    <name type="common">Rhodocyclus gelatinosus</name>
    <name type="synonym">Rhodopseudomonas gelatinosa</name>
    <dbReference type="NCBI Taxonomy" id="28068"/>
    <lineage>
        <taxon>Bacteria</taxon>
        <taxon>Pseudomonadati</taxon>
        <taxon>Pseudomonadota</taxon>
        <taxon>Betaproteobacteria</taxon>
        <taxon>Burkholderiales</taxon>
        <taxon>Sphaerotilaceae</taxon>
        <taxon>Rubrivivax</taxon>
    </lineage>
</organism>
<keyword evidence="2" id="KW-0732">Signal</keyword>
<dbReference type="RefSeq" id="WP_416462754.1">
    <property type="nucleotide sequence ID" value="NZ_CP181388.1"/>
</dbReference>
<reference evidence="3 4" key="1">
    <citation type="submission" date="2019-03" db="EMBL/GenBank/DDBJ databases">
        <title>Genomic Encyclopedia of Type Strains, Phase IV (KMG-IV): sequencing the most valuable type-strain genomes for metagenomic binning, comparative biology and taxonomic classification.</title>
        <authorList>
            <person name="Goeker M."/>
        </authorList>
    </citation>
    <scope>NUCLEOTIDE SEQUENCE [LARGE SCALE GENOMIC DNA]</scope>
    <source>
        <strain evidence="3 4">DSM 1709</strain>
    </source>
</reference>
<dbReference type="AlphaFoldDB" id="A0A4R2M759"/>
<name>A0A4R2M759_RUBGE</name>
<evidence type="ECO:0000313" key="3">
    <source>
        <dbReference type="EMBL" id="TCP03119.1"/>
    </source>
</evidence>
<feature type="chain" id="PRO_5020744393" evidence="2">
    <location>
        <begin position="21"/>
        <end position="160"/>
    </location>
</feature>
<evidence type="ECO:0000313" key="4">
    <source>
        <dbReference type="Proteomes" id="UP000295106"/>
    </source>
</evidence>
<evidence type="ECO:0000256" key="2">
    <source>
        <dbReference type="SAM" id="SignalP"/>
    </source>
</evidence>
<gene>
    <name evidence="3" type="ORF">EV684_105286</name>
</gene>
<accession>A0A4R2M759</accession>
<proteinExistence type="predicted"/>
<feature type="region of interest" description="Disordered" evidence="1">
    <location>
        <begin position="62"/>
        <end position="81"/>
    </location>
</feature>
<sequence>MIRSIVLTTLLAPAAFSALAQDDALSRCRALTDGAARLACYDAIPLAPAAAAQAGPAPAAAATPAARPATGAAPADFGLPRRDRPTVAEAVESSIPGRFDGWEPKTRWRLANGQLWEVTDGSRAAYALQDPKVRIRRGVVGNYLMEIEGVAQVLKVRRIQ</sequence>
<feature type="compositionally biased region" description="Low complexity" evidence="1">
    <location>
        <begin position="62"/>
        <end position="75"/>
    </location>
</feature>
<comment type="caution">
    <text evidence="3">The sequence shown here is derived from an EMBL/GenBank/DDBJ whole genome shotgun (WGS) entry which is preliminary data.</text>
</comment>
<evidence type="ECO:0000256" key="1">
    <source>
        <dbReference type="SAM" id="MobiDB-lite"/>
    </source>
</evidence>
<feature type="signal peptide" evidence="2">
    <location>
        <begin position="1"/>
        <end position="20"/>
    </location>
</feature>